<dbReference type="EMBL" id="BMYZ01000001">
    <property type="protein sequence ID" value="GGY68721.1"/>
    <property type="molecule type" value="Genomic_DNA"/>
</dbReference>
<gene>
    <name evidence="8" type="ORF">GCM10011613_11260</name>
</gene>
<evidence type="ECO:0000256" key="7">
    <source>
        <dbReference type="SAM" id="Phobius"/>
    </source>
</evidence>
<evidence type="ECO:0000256" key="2">
    <source>
        <dbReference type="ARBA" id="ARBA00022448"/>
    </source>
</evidence>
<evidence type="ECO:0000313" key="8">
    <source>
        <dbReference type="EMBL" id="GGY68721.1"/>
    </source>
</evidence>
<organism evidence="8 9">
    <name type="scientific">Cellvibrio zantedeschiae</name>
    <dbReference type="NCBI Taxonomy" id="1237077"/>
    <lineage>
        <taxon>Bacteria</taxon>
        <taxon>Pseudomonadati</taxon>
        <taxon>Pseudomonadota</taxon>
        <taxon>Gammaproteobacteria</taxon>
        <taxon>Cellvibrionales</taxon>
        <taxon>Cellvibrionaceae</taxon>
        <taxon>Cellvibrio</taxon>
    </lineage>
</organism>
<feature type="transmembrane region" description="Helical" evidence="7">
    <location>
        <begin position="185"/>
        <end position="205"/>
    </location>
</feature>
<keyword evidence="4 7" id="KW-0812">Transmembrane</keyword>
<evidence type="ECO:0000256" key="5">
    <source>
        <dbReference type="ARBA" id="ARBA00022989"/>
    </source>
</evidence>
<dbReference type="PANTHER" id="PTHR36838:SF1">
    <property type="entry name" value="SLR1864 PROTEIN"/>
    <property type="match status" value="1"/>
</dbReference>
<proteinExistence type="predicted"/>
<keyword evidence="3" id="KW-1003">Cell membrane</keyword>
<evidence type="ECO:0000256" key="3">
    <source>
        <dbReference type="ARBA" id="ARBA00022475"/>
    </source>
</evidence>
<sequence length="296" mass="31815">MFNELFAILAPIMITTGVGYVWGKSGAEFPTEFISRIVMNIGTPCLIIGVMAKVEVKPEVMGGVALGTALVMLFMGLIGWLWLRLVKLQVATYLPPLIFPNNGNMGLPLCLFAFGQTGLALALGSFMVMMVATFTVGLFLVAEGGWRDRIMSVAKQPVIYSMAVAVILFVTDTALPRWVSNTVDLIGGIAIPLMTIALGVSLASLKIRFLKRSIAFSLARVFGGLSLGYIVCHLLGLTGVSRAVVLLQSAMPIAVFNYLLALRYNRQPQEIAAMVLVSTLIAFAGLPFLLAILLNV</sequence>
<evidence type="ECO:0000313" key="9">
    <source>
        <dbReference type="Proteomes" id="UP000619761"/>
    </source>
</evidence>
<evidence type="ECO:0008006" key="10">
    <source>
        <dbReference type="Google" id="ProtNLM"/>
    </source>
</evidence>
<accession>A0ABQ3AVJ7</accession>
<dbReference type="Pfam" id="PF03547">
    <property type="entry name" value="Mem_trans"/>
    <property type="match status" value="1"/>
</dbReference>
<reference evidence="9" key="1">
    <citation type="journal article" date="2019" name="Int. J. Syst. Evol. Microbiol.">
        <title>The Global Catalogue of Microorganisms (GCM) 10K type strain sequencing project: providing services to taxonomists for standard genome sequencing and annotation.</title>
        <authorList>
            <consortium name="The Broad Institute Genomics Platform"/>
            <consortium name="The Broad Institute Genome Sequencing Center for Infectious Disease"/>
            <person name="Wu L."/>
            <person name="Ma J."/>
        </authorList>
    </citation>
    <scope>NUCLEOTIDE SEQUENCE [LARGE SCALE GENOMIC DNA]</scope>
    <source>
        <strain evidence="9">KCTC 32239</strain>
    </source>
</reference>
<feature type="transmembrane region" description="Helical" evidence="7">
    <location>
        <begin position="273"/>
        <end position="294"/>
    </location>
</feature>
<dbReference type="PANTHER" id="PTHR36838">
    <property type="entry name" value="AUXIN EFFLUX CARRIER FAMILY PROTEIN"/>
    <property type="match status" value="1"/>
</dbReference>
<evidence type="ECO:0000256" key="1">
    <source>
        <dbReference type="ARBA" id="ARBA00004141"/>
    </source>
</evidence>
<keyword evidence="2" id="KW-0813">Transport</keyword>
<comment type="subcellular location">
    <subcellularLocation>
        <location evidence="1">Membrane</location>
        <topology evidence="1">Multi-pass membrane protein</topology>
    </subcellularLocation>
</comment>
<feature type="transmembrane region" description="Helical" evidence="7">
    <location>
        <begin position="33"/>
        <end position="52"/>
    </location>
</feature>
<comment type="caution">
    <text evidence="8">The sequence shown here is derived from an EMBL/GenBank/DDBJ whole genome shotgun (WGS) entry which is preliminary data.</text>
</comment>
<feature type="transmembrane region" description="Helical" evidence="7">
    <location>
        <begin position="243"/>
        <end position="261"/>
    </location>
</feature>
<keyword evidence="9" id="KW-1185">Reference proteome</keyword>
<protein>
    <recommendedName>
        <fullName evidence="10">Transporter</fullName>
    </recommendedName>
</protein>
<keyword evidence="5 7" id="KW-1133">Transmembrane helix</keyword>
<name>A0ABQ3AVJ7_9GAMM</name>
<dbReference type="Proteomes" id="UP000619761">
    <property type="component" value="Unassembled WGS sequence"/>
</dbReference>
<feature type="transmembrane region" description="Helical" evidence="7">
    <location>
        <begin position="217"/>
        <end position="237"/>
    </location>
</feature>
<feature type="transmembrane region" description="Helical" evidence="7">
    <location>
        <begin position="158"/>
        <end position="179"/>
    </location>
</feature>
<keyword evidence="6 7" id="KW-0472">Membrane</keyword>
<feature type="transmembrane region" description="Helical" evidence="7">
    <location>
        <begin position="64"/>
        <end position="83"/>
    </location>
</feature>
<dbReference type="InterPro" id="IPR004776">
    <property type="entry name" value="Mem_transp_PIN-like"/>
</dbReference>
<evidence type="ECO:0000256" key="6">
    <source>
        <dbReference type="ARBA" id="ARBA00023136"/>
    </source>
</evidence>
<feature type="transmembrane region" description="Helical" evidence="7">
    <location>
        <begin position="119"/>
        <end position="146"/>
    </location>
</feature>
<evidence type="ECO:0000256" key="4">
    <source>
        <dbReference type="ARBA" id="ARBA00022692"/>
    </source>
</evidence>